<evidence type="ECO:0000313" key="2">
    <source>
        <dbReference type="EMBL" id="OKH38767.1"/>
    </source>
</evidence>
<evidence type="ECO:0000313" key="3">
    <source>
        <dbReference type="Proteomes" id="UP000185860"/>
    </source>
</evidence>
<dbReference type="PROSITE" id="PS50801">
    <property type="entry name" value="STAS"/>
    <property type="match status" value="1"/>
</dbReference>
<dbReference type="Gene3D" id="3.30.750.24">
    <property type="entry name" value="STAS domain"/>
    <property type="match status" value="1"/>
</dbReference>
<dbReference type="InterPro" id="IPR036513">
    <property type="entry name" value="STAS_dom_sf"/>
</dbReference>
<dbReference type="OrthoDB" id="9805711at2"/>
<dbReference type="NCBIfam" id="NF047705">
    <property type="entry name" value="slr1659_superfam"/>
    <property type="match status" value="1"/>
</dbReference>
<dbReference type="Proteomes" id="UP000185860">
    <property type="component" value="Unassembled WGS sequence"/>
</dbReference>
<comment type="caution">
    <text evidence="2">The sequence shown here is derived from an EMBL/GenBank/DDBJ whole genome shotgun (WGS) entry which is preliminary data.</text>
</comment>
<reference evidence="2 3" key="1">
    <citation type="submission" date="2016-11" db="EMBL/GenBank/DDBJ databases">
        <title>Draft Genome Sequences of Nine Cyanobacterial Strains from Diverse Habitats.</title>
        <authorList>
            <person name="Zhu T."/>
            <person name="Hou S."/>
            <person name="Lu X."/>
            <person name="Hess W.R."/>
        </authorList>
    </citation>
    <scope>NUCLEOTIDE SEQUENCE [LARGE SCALE GENOMIC DNA]</scope>
    <source>
        <strain evidence="2 3">IAM M-71</strain>
    </source>
</reference>
<accession>A0A1U7IN63</accession>
<organism evidence="2 3">
    <name type="scientific">[Phormidium ambiguum] IAM M-71</name>
    <dbReference type="NCBI Taxonomy" id="454136"/>
    <lineage>
        <taxon>Bacteria</taxon>
        <taxon>Bacillati</taxon>
        <taxon>Cyanobacteriota</taxon>
        <taxon>Cyanophyceae</taxon>
        <taxon>Oscillatoriophycideae</taxon>
        <taxon>Aerosakkonematales</taxon>
        <taxon>Aerosakkonemataceae</taxon>
        <taxon>Floridanema</taxon>
    </lineage>
</organism>
<dbReference type="SUPFAM" id="SSF52091">
    <property type="entry name" value="SpoIIaa-like"/>
    <property type="match status" value="1"/>
</dbReference>
<dbReference type="RefSeq" id="WP_073593179.1">
    <property type="nucleotide sequence ID" value="NZ_MRCE01000007.1"/>
</dbReference>
<gene>
    <name evidence="2" type="ORF">NIES2119_09260</name>
</gene>
<dbReference type="AlphaFoldDB" id="A0A1U7IN63"/>
<evidence type="ECO:0000259" key="1">
    <source>
        <dbReference type="PROSITE" id="PS50801"/>
    </source>
</evidence>
<name>A0A1U7IN63_9CYAN</name>
<dbReference type="EMBL" id="MRCE01000007">
    <property type="protein sequence ID" value="OKH38767.1"/>
    <property type="molecule type" value="Genomic_DNA"/>
</dbReference>
<sequence>MLKIKTDDYQIWHDPETSTVFFQGFLRLAGMEEYRPVMELLMAVVEENPSVTIDLRELEFLNSSGISMLSMFVIKVREKGNVNLSLKGSEQILWQTKSLKNLKRLMQEIKLEFA</sequence>
<protein>
    <recommendedName>
        <fullName evidence="1">STAS domain-containing protein</fullName>
    </recommendedName>
</protein>
<proteinExistence type="predicted"/>
<dbReference type="InterPro" id="IPR002645">
    <property type="entry name" value="STAS_dom"/>
</dbReference>
<dbReference type="STRING" id="454136.NIES2119_09260"/>
<feature type="domain" description="STAS" evidence="1">
    <location>
        <begin position="7"/>
        <end position="114"/>
    </location>
</feature>